<evidence type="ECO:0000313" key="2">
    <source>
        <dbReference type="Proteomes" id="UP000245626"/>
    </source>
</evidence>
<proteinExistence type="predicted"/>
<sequence length="376" mass="41024">MSERNPLLANDTNGRRSSAASLPSQRRFRPSFSLPPLMTRGRESLSREEVHPDTTEPLLPATAIHANESTRLHKTRWSKYDAEPNAWAKFRHVWREEFAEFWGAFMILLFGAGVECQVNLHYGENNKGAYGTYLQGRFAWAAGVAIAVWVSGGISGGHCNPTVTIVLSIFRGFPARKIPSFIIAQVLGCTAASLLIYANYKHSISIYEGGEAIRTIAGPHATAPFFFTFPASYLPWQSAYYSEFLASATLIAAVFALSDKGNLSPPKGTMPFAMFIVLLGIGASLGFNTGYAMNGARDTGPRIALWLVGYGNEIWTHNGCYWLWAPWIAAITGGIAGGVVYDAFCYTGRDSPFNRPSGGTKNPLLGEGSVDEENDD</sequence>
<accession>A0ACD0P526</accession>
<dbReference type="Proteomes" id="UP000245626">
    <property type="component" value="Unassembled WGS sequence"/>
</dbReference>
<dbReference type="EMBL" id="KZ819739">
    <property type="protein sequence ID" value="PWN53151.1"/>
    <property type="molecule type" value="Genomic_DNA"/>
</dbReference>
<organism evidence="1 2">
    <name type="scientific">Violaceomyces palustris</name>
    <dbReference type="NCBI Taxonomy" id="1673888"/>
    <lineage>
        <taxon>Eukaryota</taxon>
        <taxon>Fungi</taxon>
        <taxon>Dikarya</taxon>
        <taxon>Basidiomycota</taxon>
        <taxon>Ustilaginomycotina</taxon>
        <taxon>Ustilaginomycetes</taxon>
        <taxon>Violaceomycetales</taxon>
        <taxon>Violaceomycetaceae</taxon>
        <taxon>Violaceomyces</taxon>
    </lineage>
</organism>
<reference evidence="1 2" key="1">
    <citation type="journal article" date="2018" name="Mol. Biol. Evol.">
        <title>Broad Genomic Sampling Reveals a Smut Pathogenic Ancestry of the Fungal Clade Ustilaginomycotina.</title>
        <authorList>
            <person name="Kijpornyongpan T."/>
            <person name="Mondo S.J."/>
            <person name="Barry K."/>
            <person name="Sandor L."/>
            <person name="Lee J."/>
            <person name="Lipzen A."/>
            <person name="Pangilinan J."/>
            <person name="LaButti K."/>
            <person name="Hainaut M."/>
            <person name="Henrissat B."/>
            <person name="Grigoriev I.V."/>
            <person name="Spatafora J.W."/>
            <person name="Aime M.C."/>
        </authorList>
    </citation>
    <scope>NUCLEOTIDE SEQUENCE [LARGE SCALE GENOMIC DNA]</scope>
    <source>
        <strain evidence="1 2">SA 807</strain>
    </source>
</reference>
<name>A0ACD0P526_9BASI</name>
<keyword evidence="2" id="KW-1185">Reference proteome</keyword>
<protein>
    <submittedName>
        <fullName evidence="1">MIP family channel protein</fullName>
    </submittedName>
</protein>
<gene>
    <name evidence="1" type="ORF">IE53DRAFT_325364</name>
</gene>
<evidence type="ECO:0000313" key="1">
    <source>
        <dbReference type="EMBL" id="PWN53151.1"/>
    </source>
</evidence>